<dbReference type="STRING" id="5722.A2FRI5"/>
<dbReference type="FunFam" id="1.25.10.10:FF:000331">
    <property type="entry name" value="Phosphoprotein phosphatase, putative"/>
    <property type="match status" value="1"/>
</dbReference>
<gene>
    <name evidence="1" type="ORF">TVAG_435390</name>
</gene>
<dbReference type="KEGG" id="tva:4750199"/>
<dbReference type="SMR" id="A2FRI5"/>
<dbReference type="VEuPathDB" id="TrichDB:TVAG_435390"/>
<evidence type="ECO:0000313" key="1">
    <source>
        <dbReference type="EMBL" id="EAX92487.1"/>
    </source>
</evidence>
<reference evidence="1" key="1">
    <citation type="submission" date="2006-10" db="EMBL/GenBank/DDBJ databases">
        <authorList>
            <person name="Amadeo P."/>
            <person name="Zhao Q."/>
            <person name="Wortman J."/>
            <person name="Fraser-Liggett C."/>
            <person name="Carlton J."/>
        </authorList>
    </citation>
    <scope>NUCLEOTIDE SEQUENCE</scope>
    <source>
        <strain evidence="1">G3</strain>
    </source>
</reference>
<dbReference type="GO" id="GO:0000159">
    <property type="term" value="C:protein phosphatase type 2A complex"/>
    <property type="evidence" value="ECO:0007669"/>
    <property type="project" value="InterPro"/>
</dbReference>
<dbReference type="eggNOG" id="KOG2085">
    <property type="taxonomic scope" value="Eukaryota"/>
</dbReference>
<dbReference type="InterPro" id="IPR016024">
    <property type="entry name" value="ARM-type_fold"/>
</dbReference>
<evidence type="ECO:0008006" key="3">
    <source>
        <dbReference type="Google" id="ProtNLM"/>
    </source>
</evidence>
<name>A2FRI5_TRIV3</name>
<dbReference type="Pfam" id="PF01603">
    <property type="entry name" value="B56"/>
    <property type="match status" value="1"/>
</dbReference>
<dbReference type="InterPro" id="IPR002554">
    <property type="entry name" value="PP2A_B56"/>
</dbReference>
<evidence type="ECO:0000313" key="2">
    <source>
        <dbReference type="Proteomes" id="UP000001542"/>
    </source>
</evidence>
<dbReference type="AlphaFoldDB" id="A2FRI5"/>
<keyword evidence="2" id="KW-1185">Reference proteome</keyword>
<dbReference type="OrthoDB" id="10669172at2759"/>
<dbReference type="RefSeq" id="XP_001305417.1">
    <property type="nucleotide sequence ID" value="XM_001305416.1"/>
</dbReference>
<dbReference type="SUPFAM" id="SSF48371">
    <property type="entry name" value="ARM repeat"/>
    <property type="match status" value="1"/>
</dbReference>
<organism evidence="1 2">
    <name type="scientific">Trichomonas vaginalis (strain ATCC PRA-98 / G3)</name>
    <dbReference type="NCBI Taxonomy" id="412133"/>
    <lineage>
        <taxon>Eukaryota</taxon>
        <taxon>Metamonada</taxon>
        <taxon>Parabasalia</taxon>
        <taxon>Trichomonadida</taxon>
        <taxon>Trichomonadidae</taxon>
        <taxon>Trichomonas</taxon>
    </lineage>
</organism>
<dbReference type="InParanoid" id="A2FRI5"/>
<dbReference type="Gene3D" id="1.25.10.10">
    <property type="entry name" value="Leucine-rich Repeat Variant"/>
    <property type="match status" value="1"/>
</dbReference>
<dbReference type="GO" id="GO:0051177">
    <property type="term" value="P:meiotic sister chromatid cohesion"/>
    <property type="evidence" value="ECO:0000318"/>
    <property type="project" value="GO_Central"/>
</dbReference>
<dbReference type="GO" id="GO:0072542">
    <property type="term" value="F:protein phosphatase activator activity"/>
    <property type="evidence" value="ECO:0000318"/>
    <property type="project" value="GO_Central"/>
</dbReference>
<dbReference type="Proteomes" id="UP000001542">
    <property type="component" value="Unassembled WGS sequence"/>
</dbReference>
<dbReference type="GO" id="GO:0007165">
    <property type="term" value="P:signal transduction"/>
    <property type="evidence" value="ECO:0007669"/>
    <property type="project" value="InterPro"/>
</dbReference>
<protein>
    <recommendedName>
        <fullName evidence="3">Phosphoprotein phosphatase</fullName>
    </recommendedName>
</protein>
<reference evidence="1" key="2">
    <citation type="journal article" date="2007" name="Science">
        <title>Draft genome sequence of the sexually transmitted pathogen Trichomonas vaginalis.</title>
        <authorList>
            <person name="Carlton J.M."/>
            <person name="Hirt R.P."/>
            <person name="Silva J.C."/>
            <person name="Delcher A.L."/>
            <person name="Schatz M."/>
            <person name="Zhao Q."/>
            <person name="Wortman J.R."/>
            <person name="Bidwell S.L."/>
            <person name="Alsmark U.C.M."/>
            <person name="Besteiro S."/>
            <person name="Sicheritz-Ponten T."/>
            <person name="Noel C.J."/>
            <person name="Dacks J.B."/>
            <person name="Foster P.G."/>
            <person name="Simillion C."/>
            <person name="Van de Peer Y."/>
            <person name="Miranda-Saavedra D."/>
            <person name="Barton G.J."/>
            <person name="Westrop G.D."/>
            <person name="Mueller S."/>
            <person name="Dessi D."/>
            <person name="Fiori P.L."/>
            <person name="Ren Q."/>
            <person name="Paulsen I."/>
            <person name="Zhang H."/>
            <person name="Bastida-Corcuera F.D."/>
            <person name="Simoes-Barbosa A."/>
            <person name="Brown M.T."/>
            <person name="Hayes R.D."/>
            <person name="Mukherjee M."/>
            <person name="Okumura C.Y."/>
            <person name="Schneider R."/>
            <person name="Smith A.J."/>
            <person name="Vanacova S."/>
            <person name="Villalvazo M."/>
            <person name="Haas B.J."/>
            <person name="Pertea M."/>
            <person name="Feldblyum T.V."/>
            <person name="Utterback T.R."/>
            <person name="Shu C.L."/>
            <person name="Osoegawa K."/>
            <person name="de Jong P.J."/>
            <person name="Hrdy I."/>
            <person name="Horvathova L."/>
            <person name="Zubacova Z."/>
            <person name="Dolezal P."/>
            <person name="Malik S.B."/>
            <person name="Logsdon J.M. Jr."/>
            <person name="Henze K."/>
            <person name="Gupta A."/>
            <person name="Wang C.C."/>
            <person name="Dunne R.L."/>
            <person name="Upcroft J.A."/>
            <person name="Upcroft P."/>
            <person name="White O."/>
            <person name="Salzberg S.L."/>
            <person name="Tang P."/>
            <person name="Chiu C.-H."/>
            <person name="Lee Y.-S."/>
            <person name="Embley T.M."/>
            <person name="Coombs G.H."/>
            <person name="Mottram J.C."/>
            <person name="Tachezy J."/>
            <person name="Fraser-Liggett C.M."/>
            <person name="Johnson P.J."/>
        </authorList>
    </citation>
    <scope>NUCLEOTIDE SEQUENCE [LARGE SCALE GENOMIC DNA]</scope>
    <source>
        <strain evidence="1">G3</strain>
    </source>
</reference>
<dbReference type="PANTHER" id="PTHR10257:SF3">
    <property type="entry name" value="SERINE_THREONINE-PROTEIN PHOSPHATASE 2A 56 KDA REGULATORY SUBUNIT GAMMA ISOFORM"/>
    <property type="match status" value="1"/>
</dbReference>
<dbReference type="EMBL" id="DS113965">
    <property type="protein sequence ID" value="EAX92487.1"/>
    <property type="molecule type" value="Genomic_DNA"/>
</dbReference>
<dbReference type="InterPro" id="IPR011989">
    <property type="entry name" value="ARM-like"/>
</dbReference>
<dbReference type="PANTHER" id="PTHR10257">
    <property type="entry name" value="SERINE/THREONINE PROTEIN PHOSPHATASE 2A PP2A REGULATORY SUBUNIT B"/>
    <property type="match status" value="1"/>
</dbReference>
<sequence>MLYRTAKGPQFSQSKSALQIRGSLNTSSIRNSSMRIFPQLKSPTKSPKQSLKPLVESKYELDDVDFSEINIDIAPPLTQNANLDLIDMNNLIESVQEPFEYKLYCHAPESTGVTSEKTFLISKLYEQVLKNPLISTSDDVLTKIFAIADQNIRYKLSSVNEFLFISDYPVYFMLTGIEYIRIWYAIIETYLQKFSFTFNENYWKYLIERFKSPVKDEQNLARDTLLLFFKKFQDQRDFIIDEINHIFKSYKEKVLQHFVVQPALQFLVTILSQLNQIPSIFFAQSRVIVFPLFITPRVEEFFDVLSKYSDLFTKKDSTTTLFYIRYLLKHWPITDSHKHIIFLNELHVILFSLNPTFFPTICVPVCSKLFLSVQSSNAKVCTTAFSILGDEGFLSMLIKTVGFIPTDLERSISTASSSWSEEVKKAAQSAHDILLTIKSKAEQPQQSDFVQKWKKVARFANKNYHNEFSDFDNVMSHYSFDFSL</sequence>
<dbReference type="VEuPathDB" id="TrichDB:TVAGG3_0475000"/>
<accession>A2FRI5</accession>
<proteinExistence type="predicted"/>